<dbReference type="PANTHER" id="PTHR45663">
    <property type="entry name" value="GEO12009P1"/>
    <property type="match status" value="1"/>
</dbReference>
<dbReference type="EMBL" id="JACJHX010000005">
    <property type="protein sequence ID" value="MBA9026883.1"/>
    <property type="molecule type" value="Genomic_DNA"/>
</dbReference>
<evidence type="ECO:0000259" key="1">
    <source>
        <dbReference type="Pfam" id="PF00085"/>
    </source>
</evidence>
<dbReference type="InterPro" id="IPR036249">
    <property type="entry name" value="Thioredoxin-like_sf"/>
</dbReference>
<evidence type="ECO:0000313" key="2">
    <source>
        <dbReference type="EMBL" id="MBA9026883.1"/>
    </source>
</evidence>
<dbReference type="Gene3D" id="3.40.30.10">
    <property type="entry name" value="Glutaredoxin"/>
    <property type="match status" value="1"/>
</dbReference>
<organism evidence="2 3">
    <name type="scientific">Peribacillus huizhouensis</name>
    <dbReference type="NCBI Taxonomy" id="1501239"/>
    <lineage>
        <taxon>Bacteria</taxon>
        <taxon>Bacillati</taxon>
        <taxon>Bacillota</taxon>
        <taxon>Bacilli</taxon>
        <taxon>Bacillales</taxon>
        <taxon>Bacillaceae</taxon>
        <taxon>Peribacillus</taxon>
    </lineage>
</organism>
<accession>A0ABR6CPC2</accession>
<reference evidence="2 3" key="1">
    <citation type="submission" date="2020-08" db="EMBL/GenBank/DDBJ databases">
        <title>Genomic Encyclopedia of Type Strains, Phase IV (KMG-IV): sequencing the most valuable type-strain genomes for metagenomic binning, comparative biology and taxonomic classification.</title>
        <authorList>
            <person name="Goeker M."/>
        </authorList>
    </citation>
    <scope>NUCLEOTIDE SEQUENCE [LARGE SCALE GENOMIC DNA]</scope>
    <source>
        <strain evidence="2 3">DSM 105481</strain>
    </source>
</reference>
<evidence type="ECO:0000313" key="3">
    <source>
        <dbReference type="Proteomes" id="UP000626697"/>
    </source>
</evidence>
<comment type="caution">
    <text evidence="2">The sequence shown here is derived from an EMBL/GenBank/DDBJ whole genome shotgun (WGS) entry which is preliminary data.</text>
</comment>
<dbReference type="InterPro" id="IPR013766">
    <property type="entry name" value="Thioredoxin_domain"/>
</dbReference>
<gene>
    <name evidence="2" type="ORF">HNP81_002168</name>
</gene>
<proteinExistence type="predicted"/>
<sequence length="103" mass="12038">MQEWNERELNDAIQQKDTFCLYLYTPMCGTCQVASKMLTVVLEMYPKLKSGKMNMNYIPAISIQYKIESVPCLLLIKEGQLLEKIYAFQSVPYLYTLLKKLEL</sequence>
<feature type="domain" description="Thioredoxin" evidence="1">
    <location>
        <begin position="4"/>
        <end position="86"/>
    </location>
</feature>
<dbReference type="RefSeq" id="WP_028393682.1">
    <property type="nucleotide sequence ID" value="NZ_JACJHX010000005.1"/>
</dbReference>
<keyword evidence="3" id="KW-1185">Reference proteome</keyword>
<name>A0ABR6CPC2_9BACI</name>
<dbReference type="PANTHER" id="PTHR45663:SF41">
    <property type="entry name" value="THIOREDOXIN-LIKE PROTEIN YUSE"/>
    <property type="match status" value="1"/>
</dbReference>
<dbReference type="Pfam" id="PF00085">
    <property type="entry name" value="Thioredoxin"/>
    <property type="match status" value="1"/>
</dbReference>
<dbReference type="SUPFAM" id="SSF52833">
    <property type="entry name" value="Thioredoxin-like"/>
    <property type="match status" value="1"/>
</dbReference>
<dbReference type="Proteomes" id="UP000626697">
    <property type="component" value="Unassembled WGS sequence"/>
</dbReference>
<protein>
    <submittedName>
        <fullName evidence="2">Thioredoxin-like negative regulator of GroEL</fullName>
    </submittedName>
</protein>
<dbReference type="CDD" id="cd02947">
    <property type="entry name" value="TRX_family"/>
    <property type="match status" value="1"/>
</dbReference>